<sequence>MIRKSLATAILVLTVLGVCVTATAENRAILAVAADGAAATAQVGTTAARSPYFLLFDRNGELLEAVKNPYVAEHRNAGPKVVDFLSARGIHTIVAGEFGAKMIAAMQQNDMAFHTATGPAADAVMLMKKK</sequence>
<dbReference type="RefSeq" id="WP_020877599.1">
    <property type="nucleotide sequence ID" value="NZ_ATHJ01000105.1"/>
</dbReference>
<evidence type="ECO:0000259" key="2">
    <source>
        <dbReference type="Pfam" id="PF02579"/>
    </source>
</evidence>
<reference evidence="3 4" key="1">
    <citation type="journal article" date="2013" name="Genome Announc.">
        <title>Draft genome sequences for three mercury-methylating, sulfate-reducing bacteria.</title>
        <authorList>
            <person name="Brown S.D."/>
            <person name="Hurt R.A.Jr."/>
            <person name="Gilmour C.C."/>
            <person name="Elias D.A."/>
        </authorList>
    </citation>
    <scope>NUCLEOTIDE SEQUENCE [LARGE SCALE GENOMIC DNA]</scope>
    <source>
        <strain evidence="3 4">DSM 2059</strain>
    </source>
</reference>
<dbReference type="EMBL" id="ATHJ01000105">
    <property type="protein sequence ID" value="EPR35783.1"/>
    <property type="molecule type" value="Genomic_DNA"/>
</dbReference>
<dbReference type="InterPro" id="IPR036105">
    <property type="entry name" value="DiNase_FeMo-co_biosyn_sf"/>
</dbReference>
<keyword evidence="1" id="KW-0732">Signal</keyword>
<feature type="signal peptide" evidence="1">
    <location>
        <begin position="1"/>
        <end position="24"/>
    </location>
</feature>
<dbReference type="AlphaFoldDB" id="S7UTY4"/>
<organism evidence="3 4">
    <name type="scientific">Desulfococcus multivorans DSM 2059</name>
    <dbReference type="NCBI Taxonomy" id="1121405"/>
    <lineage>
        <taxon>Bacteria</taxon>
        <taxon>Pseudomonadati</taxon>
        <taxon>Thermodesulfobacteriota</taxon>
        <taxon>Desulfobacteria</taxon>
        <taxon>Desulfobacterales</taxon>
        <taxon>Desulfococcaceae</taxon>
        <taxon>Desulfococcus</taxon>
    </lineage>
</organism>
<name>S7UTY4_DESML</name>
<dbReference type="eggNOG" id="COG1433">
    <property type="taxonomic scope" value="Bacteria"/>
</dbReference>
<feature type="domain" description="Dinitrogenase iron-molybdenum cofactor biosynthesis" evidence="2">
    <location>
        <begin position="48"/>
        <end position="127"/>
    </location>
</feature>
<dbReference type="Proteomes" id="UP000014977">
    <property type="component" value="Unassembled WGS sequence"/>
</dbReference>
<comment type="caution">
    <text evidence="3">The sequence shown here is derived from an EMBL/GenBank/DDBJ whole genome shotgun (WGS) entry which is preliminary data.</text>
</comment>
<evidence type="ECO:0000256" key="1">
    <source>
        <dbReference type="SAM" id="SignalP"/>
    </source>
</evidence>
<dbReference type="InterPro" id="IPR003731">
    <property type="entry name" value="Di-Nase_FeMo-co_biosynth"/>
</dbReference>
<accession>S7UTY4</accession>
<evidence type="ECO:0000313" key="4">
    <source>
        <dbReference type="Proteomes" id="UP000014977"/>
    </source>
</evidence>
<dbReference type="STRING" id="897.B2D07_15100"/>
<keyword evidence="4" id="KW-1185">Reference proteome</keyword>
<proteinExistence type="predicted"/>
<dbReference type="OrthoDB" id="5432608at2"/>
<dbReference type="SUPFAM" id="SSF53146">
    <property type="entry name" value="Nitrogenase accessory factor-like"/>
    <property type="match status" value="1"/>
</dbReference>
<protein>
    <submittedName>
        <fullName evidence="3">Dinitrogenase iron-molybdenum cofactor biosynthesis protein</fullName>
    </submittedName>
</protein>
<feature type="chain" id="PRO_5030177277" evidence="1">
    <location>
        <begin position="25"/>
        <end position="130"/>
    </location>
</feature>
<gene>
    <name evidence="3" type="ORF">dsmv_0488</name>
</gene>
<dbReference type="Pfam" id="PF02579">
    <property type="entry name" value="Nitro_FeMo-Co"/>
    <property type="match status" value="1"/>
</dbReference>
<evidence type="ECO:0000313" key="3">
    <source>
        <dbReference type="EMBL" id="EPR35783.1"/>
    </source>
</evidence>
<dbReference type="Gene3D" id="3.30.420.130">
    <property type="entry name" value="Dinitrogenase iron-molybdenum cofactor biosynthesis domain"/>
    <property type="match status" value="1"/>
</dbReference>